<evidence type="ECO:0000313" key="1">
    <source>
        <dbReference type="EMBL" id="KAK7315985.1"/>
    </source>
</evidence>
<dbReference type="EMBL" id="JAYMYQ010000008">
    <property type="protein sequence ID" value="KAK7315985.1"/>
    <property type="molecule type" value="Genomic_DNA"/>
</dbReference>
<sequence>MGNLEYILYGGLGLCLCQCLDHSILIPSIAAFIILPVDLTITKILNLKCNQEKLVLDQAIETDEGKNLLRERISLKGSTSSSSRLFRRIFGRLKMETSRENSNQTRTPHELLET</sequence>
<name>A0AAN9PXC6_CANGL</name>
<proteinExistence type="predicted"/>
<gene>
    <name evidence="1" type="ORF">VNO77_34571</name>
    <name evidence="2" type="ORF">VNO77_34584</name>
</gene>
<evidence type="ECO:0000313" key="3">
    <source>
        <dbReference type="Proteomes" id="UP001367508"/>
    </source>
</evidence>
<evidence type="ECO:0000313" key="2">
    <source>
        <dbReference type="EMBL" id="KAK7315995.1"/>
    </source>
</evidence>
<comment type="caution">
    <text evidence="2">The sequence shown here is derived from an EMBL/GenBank/DDBJ whole genome shotgun (WGS) entry which is preliminary data.</text>
</comment>
<protein>
    <submittedName>
        <fullName evidence="2">Uncharacterized protein</fullName>
    </submittedName>
</protein>
<dbReference type="Proteomes" id="UP001367508">
    <property type="component" value="Unassembled WGS sequence"/>
</dbReference>
<dbReference type="EMBL" id="JAYMYQ010000008">
    <property type="protein sequence ID" value="KAK7315995.1"/>
    <property type="molecule type" value="Genomic_DNA"/>
</dbReference>
<accession>A0AAN9PXC6</accession>
<dbReference type="AlphaFoldDB" id="A0AAN9PXC6"/>
<keyword evidence="3" id="KW-1185">Reference proteome</keyword>
<reference evidence="2 3" key="1">
    <citation type="submission" date="2024-01" db="EMBL/GenBank/DDBJ databases">
        <title>The genomes of 5 underutilized Papilionoideae crops provide insights into root nodulation and disease resistanc.</title>
        <authorList>
            <person name="Jiang F."/>
        </authorList>
    </citation>
    <scope>NUCLEOTIDE SEQUENCE [LARGE SCALE GENOMIC DNA]</scope>
    <source>
        <strain evidence="2">LVBAO_FW01</strain>
        <tissue evidence="2">Leaves</tissue>
    </source>
</reference>
<organism evidence="2 3">
    <name type="scientific">Canavalia gladiata</name>
    <name type="common">Sword bean</name>
    <name type="synonym">Dolichos gladiatus</name>
    <dbReference type="NCBI Taxonomy" id="3824"/>
    <lineage>
        <taxon>Eukaryota</taxon>
        <taxon>Viridiplantae</taxon>
        <taxon>Streptophyta</taxon>
        <taxon>Embryophyta</taxon>
        <taxon>Tracheophyta</taxon>
        <taxon>Spermatophyta</taxon>
        <taxon>Magnoliopsida</taxon>
        <taxon>eudicotyledons</taxon>
        <taxon>Gunneridae</taxon>
        <taxon>Pentapetalae</taxon>
        <taxon>rosids</taxon>
        <taxon>fabids</taxon>
        <taxon>Fabales</taxon>
        <taxon>Fabaceae</taxon>
        <taxon>Papilionoideae</taxon>
        <taxon>50 kb inversion clade</taxon>
        <taxon>NPAAA clade</taxon>
        <taxon>indigoferoid/millettioid clade</taxon>
        <taxon>Phaseoleae</taxon>
        <taxon>Canavalia</taxon>
    </lineage>
</organism>